<dbReference type="Proteomes" id="UP000627446">
    <property type="component" value="Unassembled WGS sequence"/>
</dbReference>
<feature type="signal peptide" evidence="1">
    <location>
        <begin position="1"/>
        <end position="28"/>
    </location>
</feature>
<evidence type="ECO:0000313" key="2">
    <source>
        <dbReference type="EMBL" id="MBC3880020.1"/>
    </source>
</evidence>
<protein>
    <recommendedName>
        <fullName evidence="4">DUF2490 domain-containing protein</fullName>
    </recommendedName>
</protein>
<keyword evidence="1" id="KW-0732">Signal</keyword>
<dbReference type="EMBL" id="JACOFZ010000001">
    <property type="protein sequence ID" value="MBC3880020.1"/>
    <property type="molecule type" value="Genomic_DNA"/>
</dbReference>
<accession>A0A923KJU2</accession>
<proteinExistence type="predicted"/>
<organism evidence="2 3">
    <name type="scientific">Undibacterium nitidum</name>
    <dbReference type="NCBI Taxonomy" id="2762298"/>
    <lineage>
        <taxon>Bacteria</taxon>
        <taxon>Pseudomonadati</taxon>
        <taxon>Pseudomonadota</taxon>
        <taxon>Betaproteobacteria</taxon>
        <taxon>Burkholderiales</taxon>
        <taxon>Oxalobacteraceae</taxon>
        <taxon>Undibacterium</taxon>
    </lineage>
</organism>
<comment type="caution">
    <text evidence="2">The sequence shown here is derived from an EMBL/GenBank/DDBJ whole genome shotgun (WGS) entry which is preliminary data.</text>
</comment>
<evidence type="ECO:0000256" key="1">
    <source>
        <dbReference type="SAM" id="SignalP"/>
    </source>
</evidence>
<reference evidence="2" key="1">
    <citation type="submission" date="2020-08" db="EMBL/GenBank/DDBJ databases">
        <title>Novel species isolated from subtropical streams in China.</title>
        <authorList>
            <person name="Lu H."/>
        </authorList>
    </citation>
    <scope>NUCLEOTIDE SEQUENCE</scope>
    <source>
        <strain evidence="2">LX22W</strain>
    </source>
</reference>
<feature type="chain" id="PRO_5037794697" description="DUF2490 domain-containing protein" evidence="1">
    <location>
        <begin position="29"/>
        <end position="217"/>
    </location>
</feature>
<evidence type="ECO:0000313" key="3">
    <source>
        <dbReference type="Proteomes" id="UP000627446"/>
    </source>
</evidence>
<dbReference type="AlphaFoldDB" id="A0A923KJU2"/>
<sequence>MKGRTKMTRLFKTLILLGTLCLSNASLSATQEDDNYRILFSSSNRLENEDLMNLYRFQNIQIAKVKFIGRGLWGKNFKLYVQEVVDGKPQKKQQIFDSKEDEFFKIKEQEFAFDVLAQRTMQNKVRFDFRFLGYGFTKEFSVKAEQQDFVLKSAQDGEEDLEVKVDREFNFLSFTMPYKSNHGSLRYSDFDPLSVRPDSMGKKFGIPRYFLIQIEFN</sequence>
<gene>
    <name evidence="2" type="ORF">H8K36_01405</name>
</gene>
<keyword evidence="3" id="KW-1185">Reference proteome</keyword>
<dbReference type="RefSeq" id="WP_186915435.1">
    <property type="nucleotide sequence ID" value="NZ_JACOFZ010000001.1"/>
</dbReference>
<evidence type="ECO:0008006" key="4">
    <source>
        <dbReference type="Google" id="ProtNLM"/>
    </source>
</evidence>
<name>A0A923KJU2_9BURK</name>